<comment type="caution">
    <text evidence="1">The sequence shown here is derived from an EMBL/GenBank/DDBJ whole genome shotgun (WGS) entry which is preliminary data.</text>
</comment>
<dbReference type="EMBL" id="BAAAQN010000053">
    <property type="protein sequence ID" value="GAA2052309.1"/>
    <property type="molecule type" value="Genomic_DNA"/>
</dbReference>
<keyword evidence="2" id="KW-1185">Reference proteome</keyword>
<accession>A0ABP5GNI4</accession>
<dbReference type="RefSeq" id="WP_344669944.1">
    <property type="nucleotide sequence ID" value="NZ_BAAAQN010000053.1"/>
</dbReference>
<sequence length="168" mass="19343">MLIPHAGNLRVEELDTRLDTLEVAMPRRTPGEVRAGQPRRLKHHAPTVIRGLSASANRQIADFERANGLRQGEVASAFQRWAQTAHRANRRSPLGDGYHNMIATDDPLRSPSPHIRLTLEHALHILRRRARRELHALINPLDDRYIARTVNNPHAPIDLPWWYRRIEI</sequence>
<gene>
    <name evidence="1" type="ORF">GCM10009839_69580</name>
</gene>
<evidence type="ECO:0000313" key="1">
    <source>
        <dbReference type="EMBL" id="GAA2052309.1"/>
    </source>
</evidence>
<evidence type="ECO:0000313" key="2">
    <source>
        <dbReference type="Proteomes" id="UP001500751"/>
    </source>
</evidence>
<name>A0ABP5GNI4_9ACTN</name>
<organism evidence="1 2">
    <name type="scientific">Catenulispora yoronensis</name>
    <dbReference type="NCBI Taxonomy" id="450799"/>
    <lineage>
        <taxon>Bacteria</taxon>
        <taxon>Bacillati</taxon>
        <taxon>Actinomycetota</taxon>
        <taxon>Actinomycetes</taxon>
        <taxon>Catenulisporales</taxon>
        <taxon>Catenulisporaceae</taxon>
        <taxon>Catenulispora</taxon>
    </lineage>
</organism>
<proteinExistence type="predicted"/>
<reference evidence="2" key="1">
    <citation type="journal article" date="2019" name="Int. J. Syst. Evol. Microbiol.">
        <title>The Global Catalogue of Microorganisms (GCM) 10K type strain sequencing project: providing services to taxonomists for standard genome sequencing and annotation.</title>
        <authorList>
            <consortium name="The Broad Institute Genomics Platform"/>
            <consortium name="The Broad Institute Genome Sequencing Center for Infectious Disease"/>
            <person name="Wu L."/>
            <person name="Ma J."/>
        </authorList>
    </citation>
    <scope>NUCLEOTIDE SEQUENCE [LARGE SCALE GENOMIC DNA]</scope>
    <source>
        <strain evidence="2">JCM 16014</strain>
    </source>
</reference>
<dbReference type="Proteomes" id="UP001500751">
    <property type="component" value="Unassembled WGS sequence"/>
</dbReference>
<protein>
    <submittedName>
        <fullName evidence="1">Uncharacterized protein</fullName>
    </submittedName>
</protein>